<evidence type="ECO:0000313" key="8">
    <source>
        <dbReference type="EMBL" id="PQA97543.1"/>
    </source>
</evidence>
<dbReference type="EMBL" id="FTOJ01000002">
    <property type="protein sequence ID" value="SIS71834.1"/>
    <property type="molecule type" value="Genomic_DNA"/>
</dbReference>
<dbReference type="OrthoDB" id="9814063at2"/>
<evidence type="ECO:0000256" key="2">
    <source>
        <dbReference type="ARBA" id="ARBA00022617"/>
    </source>
</evidence>
<feature type="binding site" description="covalent" evidence="6">
    <location>
        <position position="52"/>
    </location>
    <ligand>
        <name>heme c</name>
        <dbReference type="ChEBI" id="CHEBI:61717"/>
    </ligand>
</feature>
<keyword evidence="5 6" id="KW-0408">Iron</keyword>
<keyword evidence="4" id="KW-0249">Electron transport</keyword>
<dbReference type="InterPro" id="IPR002324">
    <property type="entry name" value="Cyt_c_ID"/>
</dbReference>
<dbReference type="GO" id="GO:0020037">
    <property type="term" value="F:heme binding"/>
    <property type="evidence" value="ECO:0007669"/>
    <property type="project" value="InterPro"/>
</dbReference>
<proteinExistence type="predicted"/>
<dbReference type="GO" id="GO:0009055">
    <property type="term" value="F:electron transfer activity"/>
    <property type="evidence" value="ECO:0007669"/>
    <property type="project" value="InterPro"/>
</dbReference>
<evidence type="ECO:0000259" key="7">
    <source>
        <dbReference type="PROSITE" id="PS51007"/>
    </source>
</evidence>
<keyword evidence="1" id="KW-0813">Transport</keyword>
<reference evidence="10" key="2">
    <citation type="submission" date="2017-01" db="EMBL/GenBank/DDBJ databases">
        <authorList>
            <person name="Varghese N."/>
            <person name="Submissions S."/>
        </authorList>
    </citation>
    <scope>NUCLEOTIDE SEQUENCE [LARGE SCALE GENOMIC DNA]</scope>
    <source>
        <strain evidence="10">DSM 21068</strain>
    </source>
</reference>
<dbReference type="PROSITE" id="PS51257">
    <property type="entry name" value="PROKAR_LIPOPROTEIN"/>
    <property type="match status" value="1"/>
</dbReference>
<dbReference type="Proteomes" id="UP000186246">
    <property type="component" value="Unassembled WGS sequence"/>
</dbReference>
<evidence type="ECO:0000313" key="10">
    <source>
        <dbReference type="Proteomes" id="UP000186246"/>
    </source>
</evidence>
<dbReference type="EMBL" id="MUGO01000002">
    <property type="protein sequence ID" value="PQA97543.1"/>
    <property type="molecule type" value="Genomic_DNA"/>
</dbReference>
<protein>
    <submittedName>
        <fullName evidence="8 9">Cytochrome C</fullName>
    </submittedName>
</protein>
<feature type="binding site" description="covalent" evidence="6">
    <location>
        <position position="56"/>
    </location>
    <ligand>
        <name>heme c</name>
        <dbReference type="ChEBI" id="CHEBI:61717"/>
    </ligand>
</feature>
<feature type="domain" description="Cytochrome c" evidence="7">
    <location>
        <begin position="38"/>
        <end position="121"/>
    </location>
</feature>
<evidence type="ECO:0000313" key="11">
    <source>
        <dbReference type="Proteomes" id="UP000238314"/>
    </source>
</evidence>
<dbReference type="InterPro" id="IPR009056">
    <property type="entry name" value="Cyt_c-like_dom"/>
</dbReference>
<dbReference type="PROSITE" id="PS51007">
    <property type="entry name" value="CYTC"/>
    <property type="match status" value="1"/>
</dbReference>
<gene>
    <name evidence="8" type="ORF">B0A70_02460</name>
    <name evidence="9" type="ORF">SAMN05421796_102229</name>
</gene>
<keyword evidence="2 6" id="KW-0349">Heme</keyword>
<comment type="PTM">
    <text evidence="6">Binds 1 heme c group covalently per subunit.</text>
</comment>
<evidence type="ECO:0000256" key="5">
    <source>
        <dbReference type="ARBA" id="ARBA00023004"/>
    </source>
</evidence>
<reference evidence="8 11" key="1">
    <citation type="submission" date="2016-11" db="EMBL/GenBank/DDBJ databases">
        <title>Whole genomes of Flavobacteriaceae.</title>
        <authorList>
            <person name="Stine C."/>
            <person name="Li C."/>
            <person name="Tadesse D."/>
        </authorList>
    </citation>
    <scope>NUCLEOTIDE SEQUENCE [LARGE SCALE GENOMIC DNA]</scope>
    <source>
        <strain evidence="8 11">DSM 21068</strain>
    </source>
</reference>
<feature type="binding site" description="covalent" evidence="6">
    <location>
        <position position="99"/>
    </location>
    <ligand>
        <name>heme c</name>
        <dbReference type="ChEBI" id="CHEBI:61717"/>
    </ligand>
</feature>
<evidence type="ECO:0000256" key="6">
    <source>
        <dbReference type="PIRSR" id="PIRSR602324-1"/>
    </source>
</evidence>
<dbReference type="RefSeq" id="WP_076450524.1">
    <property type="nucleotide sequence ID" value="NZ_FTOJ01000002.1"/>
</dbReference>
<keyword evidence="3 6" id="KW-0479">Metal-binding</keyword>
<dbReference type="InterPro" id="IPR036909">
    <property type="entry name" value="Cyt_c-like_dom_sf"/>
</dbReference>
<dbReference type="Proteomes" id="UP000238314">
    <property type="component" value="Unassembled WGS sequence"/>
</dbReference>
<reference evidence="9" key="3">
    <citation type="submission" date="2017-01" db="EMBL/GenBank/DDBJ databases">
        <authorList>
            <person name="Mah S.A."/>
            <person name="Swanson W.J."/>
            <person name="Moy G.W."/>
            <person name="Vacquier V.D."/>
        </authorList>
    </citation>
    <scope>NUCLEOTIDE SEQUENCE [LARGE SCALE GENOMIC DNA]</scope>
    <source>
        <strain evidence="9">DSM 21068</strain>
    </source>
</reference>
<dbReference type="Pfam" id="PF00034">
    <property type="entry name" value="Cytochrom_C"/>
    <property type="match status" value="1"/>
</dbReference>
<organism evidence="9 10">
    <name type="scientific">Chryseobacterium piscicola</name>
    <dbReference type="NCBI Taxonomy" id="551459"/>
    <lineage>
        <taxon>Bacteria</taxon>
        <taxon>Pseudomonadati</taxon>
        <taxon>Bacteroidota</taxon>
        <taxon>Flavobacteriia</taxon>
        <taxon>Flavobacteriales</taxon>
        <taxon>Weeksellaceae</taxon>
        <taxon>Chryseobacterium group</taxon>
        <taxon>Chryseobacterium</taxon>
    </lineage>
</organism>
<evidence type="ECO:0000313" key="9">
    <source>
        <dbReference type="EMBL" id="SIS71834.1"/>
    </source>
</evidence>
<dbReference type="SUPFAM" id="SSF46626">
    <property type="entry name" value="Cytochrome c"/>
    <property type="match status" value="1"/>
</dbReference>
<evidence type="ECO:0000256" key="3">
    <source>
        <dbReference type="ARBA" id="ARBA00022723"/>
    </source>
</evidence>
<dbReference type="Gene3D" id="1.10.760.10">
    <property type="entry name" value="Cytochrome c-like domain"/>
    <property type="match status" value="1"/>
</dbReference>
<sequence>MKKLIVIGMVSFLAISCSKKEMSQPKSTDPSDVATSVVSNASGQTMIETSDCLACHSIDEKMIGPSYKEIAAKYSEKDIEILASKIIEGGSGVWGDVPMQAHPQFSKEDAKKMVEYILKQKK</sequence>
<keyword evidence="11" id="KW-1185">Reference proteome</keyword>
<dbReference type="PRINTS" id="PR00606">
    <property type="entry name" value="CYTCHROMECID"/>
</dbReference>
<evidence type="ECO:0000256" key="4">
    <source>
        <dbReference type="ARBA" id="ARBA00022982"/>
    </source>
</evidence>
<dbReference type="GO" id="GO:0005506">
    <property type="term" value="F:iron ion binding"/>
    <property type="evidence" value="ECO:0007669"/>
    <property type="project" value="InterPro"/>
</dbReference>
<evidence type="ECO:0000256" key="1">
    <source>
        <dbReference type="ARBA" id="ARBA00022448"/>
    </source>
</evidence>
<dbReference type="AlphaFoldDB" id="A0A1N7LDD6"/>
<name>A0A1N7LDD6_9FLAO</name>
<accession>A0A1N7LDD6</accession>
<dbReference type="STRING" id="551459.SAMN05421796_102229"/>